<gene>
    <name evidence="2" type="ORF">ACFSUN_14590</name>
</gene>
<proteinExistence type="predicted"/>
<reference evidence="3" key="1">
    <citation type="journal article" date="2019" name="Int. J. Syst. Evol. Microbiol.">
        <title>The Global Catalogue of Microorganisms (GCM) 10K type strain sequencing project: providing services to taxonomists for standard genome sequencing and annotation.</title>
        <authorList>
            <consortium name="The Broad Institute Genomics Platform"/>
            <consortium name="The Broad Institute Genome Sequencing Center for Infectious Disease"/>
            <person name="Wu L."/>
            <person name="Ma J."/>
        </authorList>
    </citation>
    <scope>NUCLEOTIDE SEQUENCE [LARGE SCALE GENOMIC DNA]</scope>
    <source>
        <strain evidence="3">TISTR 1858</strain>
    </source>
</reference>
<keyword evidence="1" id="KW-0472">Membrane</keyword>
<accession>A0ABW5Q2V9</accession>
<keyword evidence="1" id="KW-1133">Transmembrane helix</keyword>
<feature type="transmembrane region" description="Helical" evidence="1">
    <location>
        <begin position="7"/>
        <end position="29"/>
    </location>
</feature>
<feature type="transmembrane region" description="Helical" evidence="1">
    <location>
        <begin position="41"/>
        <end position="64"/>
    </location>
</feature>
<protein>
    <submittedName>
        <fullName evidence="2">Uncharacterized protein</fullName>
    </submittedName>
</protein>
<dbReference type="RefSeq" id="WP_379562831.1">
    <property type="nucleotide sequence ID" value="NZ_JBHUMX010000041.1"/>
</dbReference>
<sequence length="143" mass="16113">MKYYLKLNVVSILYAVMVVVPIELMVNVYRISRVTNWEINTVITVLSLTIIGVVIAGTVLLSFLTKKWMGVRKGNYWTVILWVPYFILFAYLFANAFPITYEGDVPNPAIGLLIIGGLLAYPFYILVINYLSSPRGDKTVKAA</sequence>
<feature type="transmembrane region" description="Helical" evidence="1">
    <location>
        <begin position="109"/>
        <end position="131"/>
    </location>
</feature>
<feature type="transmembrane region" description="Helical" evidence="1">
    <location>
        <begin position="76"/>
        <end position="97"/>
    </location>
</feature>
<organism evidence="2 3">
    <name type="scientific">Oceanobacillus kapialis</name>
    <dbReference type="NCBI Taxonomy" id="481353"/>
    <lineage>
        <taxon>Bacteria</taxon>
        <taxon>Bacillati</taxon>
        <taxon>Bacillota</taxon>
        <taxon>Bacilli</taxon>
        <taxon>Bacillales</taxon>
        <taxon>Bacillaceae</taxon>
        <taxon>Oceanobacillus</taxon>
    </lineage>
</organism>
<keyword evidence="3" id="KW-1185">Reference proteome</keyword>
<evidence type="ECO:0000313" key="3">
    <source>
        <dbReference type="Proteomes" id="UP001597451"/>
    </source>
</evidence>
<keyword evidence="1" id="KW-0812">Transmembrane</keyword>
<evidence type="ECO:0000313" key="2">
    <source>
        <dbReference type="EMBL" id="MFD2630012.1"/>
    </source>
</evidence>
<dbReference type="Proteomes" id="UP001597451">
    <property type="component" value="Unassembled WGS sequence"/>
</dbReference>
<evidence type="ECO:0000256" key="1">
    <source>
        <dbReference type="SAM" id="Phobius"/>
    </source>
</evidence>
<dbReference type="EMBL" id="JBHUMX010000041">
    <property type="protein sequence ID" value="MFD2630012.1"/>
    <property type="molecule type" value="Genomic_DNA"/>
</dbReference>
<comment type="caution">
    <text evidence="2">The sequence shown here is derived from an EMBL/GenBank/DDBJ whole genome shotgun (WGS) entry which is preliminary data.</text>
</comment>
<name>A0ABW5Q2V9_9BACI</name>